<dbReference type="Proteomes" id="UP000218731">
    <property type="component" value="Chromosome 1"/>
</dbReference>
<sequence>MNVIREYYRRHVYLSNLIDETHYLLTRMEPQEDSKVRPSRTTHLRKLLRYKRRAKGCTNQPKWSN</sequence>
<gene>
    <name evidence="1" type="ORF">KF715C_ch37470</name>
</gene>
<accession>A0A1L7NFT8</accession>
<dbReference type="EMBL" id="AP015029">
    <property type="protein sequence ID" value="BAW24320.1"/>
    <property type="molecule type" value="Genomic_DNA"/>
</dbReference>
<name>A0A1L7NFT8_PSEPU</name>
<dbReference type="AlphaFoldDB" id="A0A1L7NFT8"/>
<evidence type="ECO:0000313" key="2">
    <source>
        <dbReference type="Proteomes" id="UP000218731"/>
    </source>
</evidence>
<reference evidence="1 2" key="1">
    <citation type="submission" date="2015-11" db="EMBL/GenBank/DDBJ databases">
        <title>Complete genome sequencing of a biphenyl-degrading bacterium, Pseudomonas putida KF715 (=NBRC110667).</title>
        <authorList>
            <person name="Suenaga H."/>
            <person name="Fujihara N."/>
            <person name="Watanabe T."/>
            <person name="Hirose J."/>
            <person name="Kimura N."/>
            <person name="Yamazoe A."/>
            <person name="Hosoyama A."/>
            <person name="Shimodaira J."/>
            <person name="Furukawa K."/>
        </authorList>
    </citation>
    <scope>NUCLEOTIDE SEQUENCE [LARGE SCALE GENOMIC DNA]</scope>
    <source>
        <strain evidence="1 2">KF715</strain>
    </source>
</reference>
<organism evidence="1 2">
    <name type="scientific">Pseudomonas putida</name>
    <name type="common">Arthrobacter siderocapsulatus</name>
    <dbReference type="NCBI Taxonomy" id="303"/>
    <lineage>
        <taxon>Bacteria</taxon>
        <taxon>Pseudomonadati</taxon>
        <taxon>Pseudomonadota</taxon>
        <taxon>Gammaproteobacteria</taxon>
        <taxon>Pseudomonadales</taxon>
        <taxon>Pseudomonadaceae</taxon>
        <taxon>Pseudomonas</taxon>
    </lineage>
</organism>
<dbReference type="RefSeq" id="WP_096426480.1">
    <property type="nucleotide sequence ID" value="NZ_AP015029.1"/>
</dbReference>
<proteinExistence type="predicted"/>
<protein>
    <submittedName>
        <fullName evidence="1">Uncharacterized protein</fullName>
    </submittedName>
</protein>
<evidence type="ECO:0000313" key="1">
    <source>
        <dbReference type="EMBL" id="BAW24320.1"/>
    </source>
</evidence>